<reference evidence="10" key="2">
    <citation type="submission" date="2018-10" db="UniProtKB">
        <authorList>
            <consortium name="EnsemblPlants"/>
        </authorList>
    </citation>
    <scope>IDENTIFICATION</scope>
</reference>
<dbReference type="Gramene" id="TraesRN5A0100626600.1">
    <property type="protein sequence ID" value="TraesRN5A0100626600.1"/>
    <property type="gene ID" value="TraesRN5A0100626600"/>
</dbReference>
<keyword evidence="6 9" id="KW-0378">Hydrolase</keyword>
<feature type="signal peptide" evidence="9">
    <location>
        <begin position="1"/>
        <end position="20"/>
    </location>
</feature>
<dbReference type="PRINTS" id="PR00724">
    <property type="entry name" value="CRBOXYPTASEC"/>
</dbReference>
<dbReference type="SUPFAM" id="SSF53474">
    <property type="entry name" value="alpha/beta-Hydrolases"/>
    <property type="match status" value="1"/>
</dbReference>
<dbReference type="SMR" id="A0A3B6KJP2"/>
<dbReference type="Gramene" id="TraesCS5A02G244500.1">
    <property type="protein sequence ID" value="TraesCS5A02G244500.1"/>
    <property type="gene ID" value="TraesCS5A02G244500"/>
</dbReference>
<evidence type="ECO:0000256" key="4">
    <source>
        <dbReference type="ARBA" id="ARBA00022645"/>
    </source>
</evidence>
<dbReference type="PROSITE" id="PS00131">
    <property type="entry name" value="CARBOXYPEPT_SER_SER"/>
    <property type="match status" value="1"/>
</dbReference>
<comment type="subcellular location">
    <subcellularLocation>
        <location evidence="1">Secreted</location>
    </subcellularLocation>
</comment>
<evidence type="ECO:0000256" key="5">
    <source>
        <dbReference type="ARBA" id="ARBA00022729"/>
    </source>
</evidence>
<evidence type="ECO:0000256" key="2">
    <source>
        <dbReference type="ARBA" id="ARBA00009431"/>
    </source>
</evidence>
<keyword evidence="5 9" id="KW-0732">Signal</keyword>
<comment type="similarity">
    <text evidence="2 9">Belongs to the peptidase S10 family.</text>
</comment>
<dbReference type="InterPro" id="IPR001563">
    <property type="entry name" value="Peptidase_S10"/>
</dbReference>
<dbReference type="STRING" id="4565.A0A3B6KJP2"/>
<dbReference type="GO" id="GO:0004185">
    <property type="term" value="F:serine-type carboxypeptidase activity"/>
    <property type="evidence" value="ECO:0000318"/>
    <property type="project" value="GO_Central"/>
</dbReference>
<dbReference type="EC" id="3.4.16.-" evidence="9"/>
<dbReference type="Gramene" id="TraesSTA5A03G02671000.1">
    <property type="protein sequence ID" value="TraesSTA5A03G02671000.1"/>
    <property type="gene ID" value="TraesSTA5A03G02671000"/>
</dbReference>
<evidence type="ECO:0000313" key="10">
    <source>
        <dbReference type="EnsemblPlants" id="TraesCS5A02G244500.1"/>
    </source>
</evidence>
<keyword evidence="8" id="KW-0325">Glycoprotein</keyword>
<dbReference type="Gene3D" id="6.10.250.940">
    <property type="match status" value="1"/>
</dbReference>
<organism evidence="10">
    <name type="scientific">Triticum aestivum</name>
    <name type="common">Wheat</name>
    <dbReference type="NCBI Taxonomy" id="4565"/>
    <lineage>
        <taxon>Eukaryota</taxon>
        <taxon>Viridiplantae</taxon>
        <taxon>Streptophyta</taxon>
        <taxon>Embryophyta</taxon>
        <taxon>Tracheophyta</taxon>
        <taxon>Spermatophyta</taxon>
        <taxon>Magnoliopsida</taxon>
        <taxon>Liliopsida</taxon>
        <taxon>Poales</taxon>
        <taxon>Poaceae</taxon>
        <taxon>BOP clade</taxon>
        <taxon>Pooideae</taxon>
        <taxon>Triticodae</taxon>
        <taxon>Triticeae</taxon>
        <taxon>Triticinae</taxon>
        <taxon>Triticum</taxon>
    </lineage>
</organism>
<accession>A0A3B6KJP2</accession>
<protein>
    <recommendedName>
        <fullName evidence="9">Carboxypeptidase</fullName>
        <ecNumber evidence="9">3.4.16.-</ecNumber>
    </recommendedName>
</protein>
<evidence type="ECO:0000256" key="1">
    <source>
        <dbReference type="ARBA" id="ARBA00004613"/>
    </source>
</evidence>
<dbReference type="PANTHER" id="PTHR11802">
    <property type="entry name" value="SERINE PROTEASE FAMILY S10 SERINE CARBOXYPEPTIDASE"/>
    <property type="match status" value="1"/>
</dbReference>
<dbReference type="Pfam" id="PF00450">
    <property type="entry name" value="Peptidase_S10"/>
    <property type="match status" value="1"/>
</dbReference>
<dbReference type="PANTHER" id="PTHR11802:SF132">
    <property type="entry name" value="SERINE CARBOXYPEPTIDASE-LIKE 36-RELATED"/>
    <property type="match status" value="1"/>
</dbReference>
<proteinExistence type="inferred from homology"/>
<keyword evidence="4 9" id="KW-0121">Carboxypeptidase</keyword>
<dbReference type="Gramene" id="TraesNORUn03G04701740.1">
    <property type="protein sequence ID" value="TraesNORUn03G04701740.1"/>
    <property type="gene ID" value="TraesNORUn03G04701740"/>
</dbReference>
<dbReference type="Gramene" id="TraesMAC5A03G02678200.1">
    <property type="protein sequence ID" value="TraesMAC5A03G02678200.1"/>
    <property type="gene ID" value="TraesMAC5A03G02678200"/>
</dbReference>
<dbReference type="Gramene" id="TraesARI5A03G02721880.1">
    <property type="protein sequence ID" value="TraesARI5A03G02721880.1"/>
    <property type="gene ID" value="TraesARI5A03G02721880"/>
</dbReference>
<name>A0A3B6KJP2_WHEAT</name>
<dbReference type="EnsemblPlants" id="TraesCS5A02G244500.1">
    <property type="protein sequence ID" value="TraesCS5A02G244500.1"/>
    <property type="gene ID" value="TraesCS5A02G244500"/>
</dbReference>
<reference evidence="10" key="1">
    <citation type="submission" date="2018-08" db="EMBL/GenBank/DDBJ databases">
        <authorList>
            <person name="Rossello M."/>
        </authorList>
    </citation>
    <scope>NUCLEOTIDE SEQUENCE [LARGE SCALE GENOMIC DNA]</scope>
    <source>
        <strain evidence="10">cv. Chinese Spring</strain>
    </source>
</reference>
<dbReference type="InterPro" id="IPR029058">
    <property type="entry name" value="AB_hydrolase_fold"/>
</dbReference>
<dbReference type="GO" id="GO:0006508">
    <property type="term" value="P:proteolysis"/>
    <property type="evidence" value="ECO:0007669"/>
    <property type="project" value="UniProtKB-KW"/>
</dbReference>
<keyword evidence="9" id="KW-0645">Protease</keyword>
<keyword evidence="3" id="KW-0964">Secreted</keyword>
<evidence type="ECO:0000256" key="8">
    <source>
        <dbReference type="ARBA" id="ARBA00023180"/>
    </source>
</evidence>
<keyword evidence="11" id="KW-1185">Reference proteome</keyword>
<dbReference type="GO" id="GO:0005576">
    <property type="term" value="C:extracellular region"/>
    <property type="evidence" value="ECO:0007669"/>
    <property type="project" value="UniProtKB-SubCell"/>
</dbReference>
<evidence type="ECO:0000256" key="3">
    <source>
        <dbReference type="ARBA" id="ARBA00022525"/>
    </source>
</evidence>
<dbReference type="FunFam" id="3.40.50.11320:FF:000002">
    <property type="entry name" value="Carboxypeptidase"/>
    <property type="match status" value="1"/>
</dbReference>
<feature type="chain" id="PRO_5043076263" description="Carboxypeptidase" evidence="9">
    <location>
        <begin position="21"/>
        <end position="492"/>
    </location>
</feature>
<dbReference type="InterPro" id="IPR018202">
    <property type="entry name" value="Ser_caboxypep_ser_AS"/>
</dbReference>
<dbReference type="Gramene" id="TraesPARA_EIv1.0_1569190.1">
    <property type="protein sequence ID" value="TraesPARA_EIv1.0_1569190.1.CDS"/>
    <property type="gene ID" value="TraesPARA_EIv1.0_1569190"/>
</dbReference>
<dbReference type="Gramene" id="TraesCS5A03G0612700.1">
    <property type="protein sequence ID" value="TraesCS5A03G0612700.1.CDS"/>
    <property type="gene ID" value="TraesCS5A03G0612700"/>
</dbReference>
<dbReference type="AlphaFoldDB" id="A0A3B6KJP2"/>
<dbReference type="Gramene" id="TraesLDM5A03G02687240.1">
    <property type="protein sequence ID" value="TraesLDM5A03G02687240.1"/>
    <property type="gene ID" value="TraesLDM5A03G02687240"/>
</dbReference>
<dbReference type="OrthoDB" id="443318at2759"/>
<dbReference type="Gramene" id="TraesLAC5A03G02633760.1">
    <property type="protein sequence ID" value="TraesLAC5A03G02633760.1"/>
    <property type="gene ID" value="TraesLAC5A03G02633760"/>
</dbReference>
<keyword evidence="7" id="KW-1015">Disulfide bond</keyword>
<evidence type="ECO:0000313" key="11">
    <source>
        <dbReference type="Proteomes" id="UP000019116"/>
    </source>
</evidence>
<sequence>MRNTTFGLLLICVAALHADASQEAQLRRFIRSRRNSSNANNIDEPRVGITNTTSSLIEYSTHDMANLKAADKIHVLPGQPSGTIGLNQYGGYVTVHKKDGQVLFYYFVEAATDAAAKPLLLWLNGGPGCSSLGYGAMMEVGPFRVNKDKRTLSENMHAWTKVANVIFLESPVGVGFSYSNKTLDFHLSGDKSTADDTFVFLLNWLERFPEYKGRPFYISGESYGGHYVPQLAATILSHNLENSSTRTSINLQGILVGNPYLDANMNAKGEVDYLWSHGMISDEAWASITKKCSLDQRGYKACVTDMHGADQSNIDPYDIYASVCLEGPIETQYPSRYTPRSYDICSDRYVYVYLNDPRVQKALHARPTEWTHCTSEIAWMDAPASMVPTLKWLIEQHLPVWLYSGDFDSVCPFIATRYTIKDLGLNVTEPWRPWIVNERDEVGGHVQGYTGGLVFATVRAAGHAVPSHQPEAALVLVSSFLNGTLPPSDKWW</sequence>
<dbReference type="Proteomes" id="UP000019116">
    <property type="component" value="Chromosome 5A"/>
</dbReference>
<evidence type="ECO:0000256" key="9">
    <source>
        <dbReference type="RuleBase" id="RU361156"/>
    </source>
</evidence>
<dbReference type="OMA" id="KGCNDEL"/>
<evidence type="ECO:0000256" key="6">
    <source>
        <dbReference type="ARBA" id="ARBA00022801"/>
    </source>
</evidence>
<evidence type="ECO:0000256" key="7">
    <source>
        <dbReference type="ARBA" id="ARBA00023157"/>
    </source>
</evidence>
<dbReference type="Gramene" id="TraesCAD_scaffold_035932_01G000400.1">
    <property type="protein sequence ID" value="TraesCAD_scaffold_035932_01G000400.1"/>
    <property type="gene ID" value="TraesCAD_scaffold_035932_01G000400"/>
</dbReference>
<dbReference type="Gene3D" id="3.40.50.1820">
    <property type="entry name" value="alpha/beta hydrolase"/>
    <property type="match status" value="1"/>
</dbReference>
<dbReference type="Gramene" id="TraesCLE_scaffold_033523_01G000400.1">
    <property type="protein sequence ID" value="TraesCLE_scaffold_033523_01G000400.1"/>
    <property type="gene ID" value="TraesCLE_scaffold_033523_01G000400"/>
</dbReference>
<dbReference type="Gene3D" id="3.40.50.11320">
    <property type="match status" value="1"/>
</dbReference>
<dbReference type="FunFam" id="3.40.50.1820:FF:000030">
    <property type="entry name" value="Carboxypeptidase"/>
    <property type="match status" value="1"/>
</dbReference>